<feature type="transmembrane region" description="Helical" evidence="7">
    <location>
        <begin position="786"/>
        <end position="808"/>
    </location>
</feature>
<dbReference type="GO" id="GO:0030428">
    <property type="term" value="C:cell septum"/>
    <property type="evidence" value="ECO:0007669"/>
    <property type="project" value="TreeGrafter"/>
</dbReference>
<dbReference type="GO" id="GO:0071944">
    <property type="term" value="C:cell periphery"/>
    <property type="evidence" value="ECO:0007669"/>
    <property type="project" value="TreeGrafter"/>
</dbReference>
<dbReference type="EMBL" id="JAANQT010000015">
    <property type="protein sequence ID" value="KAG1315943.1"/>
    <property type="molecule type" value="Genomic_DNA"/>
</dbReference>
<protein>
    <recommendedName>
        <fullName evidence="2">chitin synthase</fullName>
        <ecNumber evidence="2">2.4.1.16</ecNumber>
    </recommendedName>
</protein>
<feature type="transmembrane region" description="Helical" evidence="7">
    <location>
        <begin position="814"/>
        <end position="839"/>
    </location>
</feature>
<keyword evidence="5 7" id="KW-1133">Transmembrane helix</keyword>
<proteinExistence type="predicted"/>
<sequence>MKNSKRIRQPSFRRILWVAFAKFCTLLIPDAFLNLIGLTTRAALFCFWLEYITTLFCDPPKSYDYTDVYGNSSHYSTIHGQVIDWTKYGNKSDMTAEANRYPHLDLSPIFPKFMILKRPSGQAYYDHNSIENCIGGFNRSTQADNWLNYVLSHDPGYRFENDQLVSCPVPGQRNRTGAPCFYSPDDLNEFNQYPKKGAVRYSLSYVYNNCTTLSPNGSGQAYVILDNKVLDVTDYLQGATNIVKVAKGSYSRALALDRMFLPLDLTMMLFINLGADITRMFYKEIPNPDVYKACLNTLFYHGIVEGNTETGCGHINLALWITMGCFLVYFLIKMNLTNLSRLPIVQRFLFQSASNTTLTSLPYTLLFIPFYSESSEIIRQTIDSLARTNYPDARKMLFFVCDGIVQSRSDSKANYECVLDALGYSSSREPESRAYASLGLHRKVNYARVYTGFYESGRNRVPFLMVVKEANRGKRDSMLIALSFLERCHDLAHHRISPLEFELYNQCYNLLSLDPRLFKYMLVTDADTQVQDDVVHRFVTRLETDPKMLAVSGHVRPANPEENLVTMLQIFPIYMMYYSGLAYEACLGRLMTLNGGFVMYRLWESDTPKWPKTSQEEGRCQETSLTIVSGVSSLSSSSSIHNKASDHRATTTPVSIQPVCLHPTVLRGFGGPRPDTLHMESILLLGEEQYLGLVLLRSHPHHRFGFEPEAVAYATLPTHFLALQALQIRNLRAALHTQIEFQHVAKHLGIIYWILSMTKLMDMILSMPIIVYLYNVFIRYFITHDLAYAIIAGSFAGLMVLYVFYFILRRQFKYILWFLLYCIFGVPIFHIYFPLLAVWCSDYSYRWYDVWPTKLEGYHGRLHGILTDRGEEPEPVVDRLRWVDFEQLEAQRNAEREKEEAERLDAKFNGFTGYVSVPAPIRQRSSGSIQSNPFASPLDNENPFDDAHSVVSSHLSVVYQDQDACSHHSLSNSILSLEPYYEEQEEGRSAPVHSKIAYHHS</sequence>
<dbReference type="GO" id="GO:0016020">
    <property type="term" value="C:membrane"/>
    <property type="evidence" value="ECO:0007669"/>
    <property type="project" value="UniProtKB-SubCell"/>
</dbReference>
<organism evidence="8 9">
    <name type="scientific">Rhizopus oryzae</name>
    <name type="common">Mucormycosis agent</name>
    <name type="synonym">Rhizopus arrhizus var. delemar</name>
    <dbReference type="NCBI Taxonomy" id="64495"/>
    <lineage>
        <taxon>Eukaryota</taxon>
        <taxon>Fungi</taxon>
        <taxon>Fungi incertae sedis</taxon>
        <taxon>Mucoromycota</taxon>
        <taxon>Mucoromycotina</taxon>
        <taxon>Mucoromycetes</taxon>
        <taxon>Mucorales</taxon>
        <taxon>Mucorineae</taxon>
        <taxon>Rhizopodaceae</taxon>
        <taxon>Rhizopus</taxon>
    </lineage>
</organism>
<dbReference type="SUPFAM" id="SSF53448">
    <property type="entry name" value="Nucleotide-diphospho-sugar transferases"/>
    <property type="match status" value="1"/>
</dbReference>
<reference evidence="8" key="1">
    <citation type="journal article" date="2020" name="Microb. Genom.">
        <title>Genetic diversity of clinical and environmental Mucorales isolates obtained from an investigation of mucormycosis cases among solid organ transplant recipients.</title>
        <authorList>
            <person name="Nguyen M.H."/>
            <person name="Kaul D."/>
            <person name="Muto C."/>
            <person name="Cheng S.J."/>
            <person name="Richter R.A."/>
            <person name="Bruno V.M."/>
            <person name="Liu G."/>
            <person name="Beyhan S."/>
            <person name="Sundermann A.J."/>
            <person name="Mounaud S."/>
            <person name="Pasculle A.W."/>
            <person name="Nierman W.C."/>
            <person name="Driscoll E."/>
            <person name="Cumbie R."/>
            <person name="Clancy C.J."/>
            <person name="Dupont C.L."/>
        </authorList>
    </citation>
    <scope>NUCLEOTIDE SEQUENCE</scope>
    <source>
        <strain evidence="8">GL11</strain>
    </source>
</reference>
<keyword evidence="3" id="KW-0328">Glycosyltransferase</keyword>
<dbReference type="GO" id="GO:0004100">
    <property type="term" value="F:chitin synthase activity"/>
    <property type="evidence" value="ECO:0007669"/>
    <property type="project" value="UniProtKB-EC"/>
</dbReference>
<feature type="transmembrane region" description="Helical" evidence="7">
    <location>
        <begin position="750"/>
        <end position="774"/>
    </location>
</feature>
<dbReference type="InterPro" id="IPR029044">
    <property type="entry name" value="Nucleotide-diphossugar_trans"/>
</dbReference>
<dbReference type="InterPro" id="IPR004835">
    <property type="entry name" value="Chitin_synth"/>
</dbReference>
<dbReference type="PANTHER" id="PTHR22914">
    <property type="entry name" value="CHITIN SYNTHASE"/>
    <property type="match status" value="1"/>
</dbReference>
<evidence type="ECO:0000256" key="2">
    <source>
        <dbReference type="ARBA" id="ARBA00012543"/>
    </source>
</evidence>
<comment type="subcellular location">
    <subcellularLocation>
        <location evidence="1">Membrane</location>
        <topology evidence="1">Multi-pass membrane protein</topology>
    </subcellularLocation>
</comment>
<dbReference type="AlphaFoldDB" id="A0A9P6XKG7"/>
<dbReference type="Proteomes" id="UP000716291">
    <property type="component" value="Unassembled WGS sequence"/>
</dbReference>
<evidence type="ECO:0000256" key="4">
    <source>
        <dbReference type="ARBA" id="ARBA00022692"/>
    </source>
</evidence>
<name>A0A9P6XKG7_RHIOR</name>
<dbReference type="Pfam" id="PF03142">
    <property type="entry name" value="Chitin_synth_2"/>
    <property type="match status" value="2"/>
</dbReference>
<feature type="transmembrane region" description="Helical" evidence="7">
    <location>
        <begin position="317"/>
        <end position="336"/>
    </location>
</feature>
<evidence type="ECO:0000256" key="7">
    <source>
        <dbReference type="SAM" id="Phobius"/>
    </source>
</evidence>
<keyword evidence="9" id="KW-1185">Reference proteome</keyword>
<dbReference type="OrthoDB" id="2235682at2759"/>
<evidence type="ECO:0000256" key="1">
    <source>
        <dbReference type="ARBA" id="ARBA00004141"/>
    </source>
</evidence>
<evidence type="ECO:0000256" key="3">
    <source>
        <dbReference type="ARBA" id="ARBA00022676"/>
    </source>
</evidence>
<dbReference type="PANTHER" id="PTHR22914:SF41">
    <property type="entry name" value="CHITIN SYNTHASE 7"/>
    <property type="match status" value="1"/>
</dbReference>
<evidence type="ECO:0000313" key="9">
    <source>
        <dbReference type="Proteomes" id="UP000716291"/>
    </source>
</evidence>
<accession>A0A9P6XKG7</accession>
<evidence type="ECO:0000256" key="5">
    <source>
        <dbReference type="ARBA" id="ARBA00022989"/>
    </source>
</evidence>
<keyword evidence="3" id="KW-0808">Transferase</keyword>
<dbReference type="GO" id="GO:0006031">
    <property type="term" value="P:chitin biosynthetic process"/>
    <property type="evidence" value="ECO:0007669"/>
    <property type="project" value="TreeGrafter"/>
</dbReference>
<dbReference type="EC" id="2.4.1.16" evidence="2"/>
<gene>
    <name evidence="8" type="ORF">G6F64_000268</name>
</gene>
<comment type="caution">
    <text evidence="8">The sequence shown here is derived from an EMBL/GenBank/DDBJ whole genome shotgun (WGS) entry which is preliminary data.</text>
</comment>
<keyword evidence="4 7" id="KW-0812">Transmembrane</keyword>
<evidence type="ECO:0000313" key="8">
    <source>
        <dbReference type="EMBL" id="KAG1315943.1"/>
    </source>
</evidence>
<keyword evidence="6 7" id="KW-0472">Membrane</keyword>
<evidence type="ECO:0000256" key="6">
    <source>
        <dbReference type="ARBA" id="ARBA00023136"/>
    </source>
</evidence>